<accession>A0A255E8Z0</accession>
<dbReference type="RefSeq" id="WP_094451657.1">
    <property type="nucleotide sequence ID" value="NZ_NMVI01000027.1"/>
</dbReference>
<keyword evidence="2 5" id="KW-0547">Nucleotide-binding</keyword>
<dbReference type="PIRSF" id="PIRSF002583">
    <property type="entry name" value="Hsp90"/>
    <property type="match status" value="1"/>
</dbReference>
<dbReference type="InterPro" id="IPR036890">
    <property type="entry name" value="HATPase_C_sf"/>
</dbReference>
<proteinExistence type="inferred from homology"/>
<keyword evidence="4" id="KW-0143">Chaperone</keyword>
<feature type="binding site" evidence="5">
    <location>
        <position position="36"/>
    </location>
    <ligand>
        <name>ATP</name>
        <dbReference type="ChEBI" id="CHEBI:30616"/>
    </ligand>
</feature>
<dbReference type="GO" id="GO:0051082">
    <property type="term" value="F:unfolded protein binding"/>
    <property type="evidence" value="ECO:0007669"/>
    <property type="project" value="InterPro"/>
</dbReference>
<feature type="binding site" evidence="5">
    <location>
        <position position="32"/>
    </location>
    <ligand>
        <name>ATP</name>
        <dbReference type="ChEBI" id="CHEBI:30616"/>
    </ligand>
</feature>
<reference evidence="6 7" key="1">
    <citation type="submission" date="2017-07" db="EMBL/GenBank/DDBJ databases">
        <title>Draft whole genome sequences of clinical Proprionibacteriaceae strains.</title>
        <authorList>
            <person name="Bernier A.-M."/>
            <person name="Bernard K."/>
            <person name="Domingo M.-C."/>
        </authorList>
    </citation>
    <scope>NUCLEOTIDE SEQUENCE [LARGE SCALE GENOMIC DNA]</scope>
    <source>
        <strain evidence="6 7">NML 160184</strain>
    </source>
</reference>
<evidence type="ECO:0000256" key="2">
    <source>
        <dbReference type="ARBA" id="ARBA00022741"/>
    </source>
</evidence>
<evidence type="ECO:0000313" key="7">
    <source>
        <dbReference type="Proteomes" id="UP000216533"/>
    </source>
</evidence>
<organism evidence="6 7">
    <name type="scientific">Parenemella sanctibonifatiensis</name>
    <dbReference type="NCBI Taxonomy" id="2016505"/>
    <lineage>
        <taxon>Bacteria</taxon>
        <taxon>Bacillati</taxon>
        <taxon>Actinomycetota</taxon>
        <taxon>Actinomycetes</taxon>
        <taxon>Propionibacteriales</taxon>
        <taxon>Propionibacteriaceae</taxon>
        <taxon>Parenemella</taxon>
    </lineage>
</organism>
<comment type="similarity">
    <text evidence="1">Belongs to the heat shock protein 90 family.</text>
</comment>
<dbReference type="GO" id="GO:0005524">
    <property type="term" value="F:ATP binding"/>
    <property type="evidence" value="ECO:0007669"/>
    <property type="project" value="UniProtKB-KW"/>
</dbReference>
<name>A0A255E8Z0_9ACTN</name>
<evidence type="ECO:0000256" key="5">
    <source>
        <dbReference type="PIRSR" id="PIRSR002583-1"/>
    </source>
</evidence>
<keyword evidence="3 5" id="KW-0067">ATP-binding</keyword>
<dbReference type="InterPro" id="IPR001404">
    <property type="entry name" value="Hsp90_fam"/>
</dbReference>
<dbReference type="PANTHER" id="PTHR11528">
    <property type="entry name" value="HEAT SHOCK PROTEIN 90 FAMILY MEMBER"/>
    <property type="match status" value="1"/>
</dbReference>
<dbReference type="PRINTS" id="PR00775">
    <property type="entry name" value="HEATSHOCK90"/>
</dbReference>
<dbReference type="SUPFAM" id="SSF54211">
    <property type="entry name" value="Ribosomal protein S5 domain 2-like"/>
    <property type="match status" value="1"/>
</dbReference>
<feature type="binding site" evidence="5">
    <location>
        <position position="71"/>
    </location>
    <ligand>
        <name>ATP</name>
        <dbReference type="ChEBI" id="CHEBI:30616"/>
    </ligand>
</feature>
<dbReference type="GO" id="GO:0016887">
    <property type="term" value="F:ATP hydrolysis activity"/>
    <property type="evidence" value="ECO:0007669"/>
    <property type="project" value="InterPro"/>
</dbReference>
<dbReference type="AlphaFoldDB" id="A0A255E8Z0"/>
<evidence type="ECO:0000256" key="3">
    <source>
        <dbReference type="ARBA" id="ARBA00022840"/>
    </source>
</evidence>
<evidence type="ECO:0000256" key="1">
    <source>
        <dbReference type="ARBA" id="ARBA00008239"/>
    </source>
</evidence>
<dbReference type="Proteomes" id="UP000216533">
    <property type="component" value="Unassembled WGS sequence"/>
</dbReference>
<comment type="caution">
    <text evidence="6">The sequence shown here is derived from an EMBL/GenBank/DDBJ whole genome shotgun (WGS) entry which is preliminary data.</text>
</comment>
<evidence type="ECO:0000256" key="4">
    <source>
        <dbReference type="ARBA" id="ARBA00023186"/>
    </source>
</evidence>
<dbReference type="NCBIfam" id="NF010683">
    <property type="entry name" value="PRK14083.1"/>
    <property type="match status" value="1"/>
</dbReference>
<dbReference type="Gene3D" id="3.30.565.10">
    <property type="entry name" value="Histidine kinase-like ATPase, C-terminal domain"/>
    <property type="match status" value="1"/>
</dbReference>
<gene>
    <name evidence="6" type="ORF">CGZ92_12195</name>
</gene>
<dbReference type="EMBL" id="NMVI01000027">
    <property type="protein sequence ID" value="OYN84593.1"/>
    <property type="molecule type" value="Genomic_DNA"/>
</dbReference>
<protein>
    <submittedName>
        <fullName evidence="6">HSP90 family protein</fullName>
    </submittedName>
</protein>
<sequence>MTADARFQVNLQGLIELLSEHLYSGPQVYVRELLQNGVDAVAMRGLGPDSSDEVRPGVVLEVGDAVLACRDSGVGLSAADVESFLATVGRSAKRDQLGLARTDLIGQFGIGALSGFLVSDEIEVISRQQDPETVTWRADGAGTYRTDRYADPGDVPGLDHADRDWLTAGPGTVVRLRARPGDERWFEPETVTMLARQYAGLVEGDIRVVTARGSERITEPPPWRRSAAERLAWAEREFGIRVLTTVPVEVPGAQLEGMAIISGEPVSAGQGSRHRVHVKGMRVLEGSVPLLPSWGFFAHLVVDAGLLRPTASREQIREDEVLFLARDELGNRLRRWLVDAARSQPEVFDLFLGLHALALKAMLADSDRDDFLELMQVLPFLTTLGPTTLTELLDSHDRVLVVTSVDDYRQIAAIATAQGTALVNAGHVHEDTLVRRFAQESPDGGRLVEVDPTSFTGHTEPLSGERAHRIAPLVATAQSVLDHTGVRVEAGRFQPDTLPALLLDSLDAQRRRMSRQLQETGDIWSGVLRSLDDDVDARPLFVLNDANPVVGRLAEVEGPALHPAIQALYARALLQGQRPVTAADSRLIDRAFASLIDLAVGEQS</sequence>
<evidence type="ECO:0000313" key="6">
    <source>
        <dbReference type="EMBL" id="OYN84593.1"/>
    </source>
</evidence>
<dbReference type="SUPFAM" id="SSF55874">
    <property type="entry name" value="ATPase domain of HSP90 chaperone/DNA topoisomerase II/histidine kinase"/>
    <property type="match status" value="1"/>
</dbReference>
<dbReference type="GO" id="GO:0140662">
    <property type="term" value="F:ATP-dependent protein folding chaperone"/>
    <property type="evidence" value="ECO:0007669"/>
    <property type="project" value="InterPro"/>
</dbReference>
<dbReference type="InterPro" id="IPR020568">
    <property type="entry name" value="Ribosomal_Su5_D2-typ_SF"/>
</dbReference>
<dbReference type="Gene3D" id="3.30.230.80">
    <property type="match status" value="1"/>
</dbReference>
<dbReference type="InterPro" id="IPR020575">
    <property type="entry name" value="Hsp90_N"/>
</dbReference>